<keyword evidence="4 5" id="KW-1283">Bacterial microcompartment</keyword>
<dbReference type="PIRSF" id="PIRSF018982">
    <property type="entry name" value="EutC"/>
    <property type="match status" value="1"/>
</dbReference>
<keyword evidence="7" id="KW-1185">Reference proteome</keyword>
<comment type="subcellular location">
    <subcellularLocation>
        <location evidence="5">Bacterial microcompartment</location>
    </subcellularLocation>
</comment>
<dbReference type="GO" id="GO:0046336">
    <property type="term" value="P:ethanolamine catabolic process"/>
    <property type="evidence" value="ECO:0007669"/>
    <property type="project" value="UniProtKB-UniRule"/>
</dbReference>
<accession>A0A940S297</accession>
<evidence type="ECO:0000256" key="4">
    <source>
        <dbReference type="ARBA" id="ARBA00024446"/>
    </source>
</evidence>
<comment type="similarity">
    <text evidence="5">Belongs to the EutC family.</text>
</comment>
<evidence type="ECO:0000256" key="3">
    <source>
        <dbReference type="ARBA" id="ARBA00023285"/>
    </source>
</evidence>
<evidence type="ECO:0000256" key="1">
    <source>
        <dbReference type="ARBA" id="ARBA00022628"/>
    </source>
</evidence>
<dbReference type="GO" id="GO:0006520">
    <property type="term" value="P:amino acid metabolic process"/>
    <property type="evidence" value="ECO:0007669"/>
    <property type="project" value="InterPro"/>
</dbReference>
<evidence type="ECO:0000313" key="6">
    <source>
        <dbReference type="EMBL" id="MBP0481789.1"/>
    </source>
</evidence>
<dbReference type="InterPro" id="IPR042251">
    <property type="entry name" value="EutC_C"/>
</dbReference>
<dbReference type="InterPro" id="IPR042255">
    <property type="entry name" value="EutC_N"/>
</dbReference>
<comment type="cofactor">
    <cofactor evidence="5">
        <name>adenosylcob(III)alamin</name>
        <dbReference type="ChEBI" id="CHEBI:18408"/>
    </cofactor>
    <text evidence="5">Binds between the large and small subunits.</text>
</comment>
<feature type="binding site" evidence="5">
    <location>
        <position position="195"/>
    </location>
    <ligand>
        <name>adenosylcob(III)alamin</name>
        <dbReference type="ChEBI" id="CHEBI:18408"/>
    </ligand>
</feature>
<feature type="binding site" evidence="5">
    <location>
        <position position="166"/>
    </location>
    <ligand>
        <name>adenosylcob(III)alamin</name>
        <dbReference type="ChEBI" id="CHEBI:18408"/>
    </ligand>
</feature>
<protein>
    <recommendedName>
        <fullName evidence="5">Ethanolamine ammonia-lyase small subunit</fullName>
        <shortName evidence="5">EAL small subunit</shortName>
        <ecNumber evidence="5">4.3.1.7</ecNumber>
    </recommendedName>
</protein>
<dbReference type="PANTHER" id="PTHR39330:SF1">
    <property type="entry name" value="ETHANOLAMINE AMMONIA-LYASE SMALL SUBUNIT"/>
    <property type="match status" value="1"/>
</dbReference>
<dbReference type="GO" id="GO:0031471">
    <property type="term" value="C:ethanolamine degradation polyhedral organelle"/>
    <property type="evidence" value="ECO:0007669"/>
    <property type="project" value="UniProtKB-UniRule"/>
</dbReference>
<comment type="caution">
    <text evidence="6">The sequence shown here is derived from an EMBL/GenBank/DDBJ whole genome shotgun (WGS) entry which is preliminary data.</text>
</comment>
<name>A0A940S297_9RHOB</name>
<reference evidence="6" key="1">
    <citation type="submission" date="2021-03" db="EMBL/GenBank/DDBJ databases">
        <title>Sagittula salina sp. nov. strain M10.9X isolated from the marine waste.</title>
        <authorList>
            <person name="Satari L."/>
            <person name="Molina-Menor E."/>
            <person name="Vidal-Verdu A."/>
            <person name="Pascual J."/>
            <person name="Pereto J."/>
            <person name="Porcar M."/>
        </authorList>
    </citation>
    <scope>NUCLEOTIDE SEQUENCE</scope>
    <source>
        <strain evidence="6">M10.9X</strain>
    </source>
</reference>
<keyword evidence="3 5" id="KW-0170">Cobalt</keyword>
<comment type="catalytic activity">
    <reaction evidence="5">
        <text>ethanolamine = acetaldehyde + NH4(+)</text>
        <dbReference type="Rhea" id="RHEA:15313"/>
        <dbReference type="ChEBI" id="CHEBI:15343"/>
        <dbReference type="ChEBI" id="CHEBI:28938"/>
        <dbReference type="ChEBI" id="CHEBI:57603"/>
        <dbReference type="EC" id="4.3.1.7"/>
    </reaction>
</comment>
<sequence length="247" mass="25422">MNVAMDPWARLRAATPARIGLGRSGCAQPLQAQLAFQLAHARARDAVHAAVDWDAVAETLPGASVRVRSQAEGRADYLKRPDLGRRLAEGAALDVGNPPDVVLVIADGLSAAAVAASGAAVARAVMGALPELSFGPVVLAEQSRVAIGDEIGHRLGARLVVLLVGERPGLTVADSLGAYVTYAPRVGRRDSERNCVSNIHGQGGLSAEAAARTIAWLVRAALDRGLTGTGLKDASLARGAEAGQLEP</sequence>
<dbReference type="EMBL" id="JAGISH010000002">
    <property type="protein sequence ID" value="MBP0481789.1"/>
    <property type="molecule type" value="Genomic_DNA"/>
</dbReference>
<dbReference type="GO" id="GO:0031419">
    <property type="term" value="F:cobalamin binding"/>
    <property type="evidence" value="ECO:0007669"/>
    <property type="project" value="UniProtKB-UniRule"/>
</dbReference>
<dbReference type="GO" id="GO:0008851">
    <property type="term" value="F:ethanolamine ammonia-lyase activity"/>
    <property type="evidence" value="ECO:0007669"/>
    <property type="project" value="UniProtKB-UniRule"/>
</dbReference>
<feature type="binding site" evidence="5">
    <location>
        <position position="145"/>
    </location>
    <ligand>
        <name>adenosylcob(III)alamin</name>
        <dbReference type="ChEBI" id="CHEBI:18408"/>
    </ligand>
</feature>
<dbReference type="Proteomes" id="UP000675940">
    <property type="component" value="Unassembled WGS sequence"/>
</dbReference>
<comment type="pathway">
    <text evidence="5">Amine and polyamine degradation; ethanolamine degradation.</text>
</comment>
<keyword evidence="2 5" id="KW-0456">Lyase</keyword>
<dbReference type="GO" id="GO:0009350">
    <property type="term" value="C:ethanolamine ammonia-lyase complex"/>
    <property type="evidence" value="ECO:0007669"/>
    <property type="project" value="UniProtKB-UniRule"/>
</dbReference>
<dbReference type="EC" id="4.3.1.7" evidence="5"/>
<evidence type="ECO:0000256" key="2">
    <source>
        <dbReference type="ARBA" id="ARBA00023239"/>
    </source>
</evidence>
<dbReference type="Gene3D" id="1.10.30.40">
    <property type="entry name" value="Ethanolamine ammonia-lyase light chain (EutC), N-terminal domain"/>
    <property type="match status" value="1"/>
</dbReference>
<organism evidence="6 7">
    <name type="scientific">Sagittula salina</name>
    <dbReference type="NCBI Taxonomy" id="2820268"/>
    <lineage>
        <taxon>Bacteria</taxon>
        <taxon>Pseudomonadati</taxon>
        <taxon>Pseudomonadota</taxon>
        <taxon>Alphaproteobacteria</taxon>
        <taxon>Rhodobacterales</taxon>
        <taxon>Roseobacteraceae</taxon>
        <taxon>Sagittula</taxon>
    </lineage>
</organism>
<dbReference type="NCBIfam" id="NF003971">
    <property type="entry name" value="PRK05465.1"/>
    <property type="match status" value="1"/>
</dbReference>
<keyword evidence="1 5" id="KW-0846">Cobalamin</keyword>
<gene>
    <name evidence="5 6" type="primary">eutC</name>
    <name evidence="6" type="ORF">J5474_04700</name>
</gene>
<comment type="subunit">
    <text evidence="5">The basic unit is a heterodimer which dimerizes to form tetramers. The heterotetramers trimerize; 6 large subunits form a core ring with 6 small subunits projecting outwards.</text>
</comment>
<dbReference type="Gene3D" id="3.40.50.11240">
    <property type="entry name" value="Ethanolamine ammonia-lyase light chain (EutC)"/>
    <property type="match status" value="1"/>
</dbReference>
<dbReference type="HAMAP" id="MF_00601">
    <property type="entry name" value="EutC"/>
    <property type="match status" value="1"/>
</dbReference>
<evidence type="ECO:0000313" key="7">
    <source>
        <dbReference type="Proteomes" id="UP000675940"/>
    </source>
</evidence>
<dbReference type="PANTHER" id="PTHR39330">
    <property type="entry name" value="ETHANOLAMINE AMMONIA-LYASE LIGHT CHAIN"/>
    <property type="match status" value="1"/>
</dbReference>
<proteinExistence type="inferred from homology"/>
<dbReference type="InterPro" id="IPR009246">
    <property type="entry name" value="EutC"/>
</dbReference>
<dbReference type="Pfam" id="PF05985">
    <property type="entry name" value="EutC"/>
    <property type="match status" value="1"/>
</dbReference>
<dbReference type="AlphaFoldDB" id="A0A940S297"/>
<comment type="function">
    <text evidence="5">Catalyzes the deamination of various vicinal amino-alcohols to oxo compounds. Allows this organism to utilize ethanolamine as the sole source of nitrogen and carbon in the presence of external vitamin B12.</text>
</comment>
<evidence type="ECO:0000256" key="5">
    <source>
        <dbReference type="HAMAP-Rule" id="MF_00601"/>
    </source>
</evidence>